<dbReference type="InterPro" id="IPR011009">
    <property type="entry name" value="Kinase-like_dom_sf"/>
</dbReference>
<dbReference type="InterPro" id="IPR006597">
    <property type="entry name" value="Sel1-like"/>
</dbReference>
<dbReference type="GO" id="GO:0007166">
    <property type="term" value="P:cell surface receptor signaling pathway"/>
    <property type="evidence" value="ECO:0007669"/>
    <property type="project" value="InterPro"/>
</dbReference>
<dbReference type="CDD" id="cd21037">
    <property type="entry name" value="MLKL_NTD"/>
    <property type="match status" value="1"/>
</dbReference>
<protein>
    <submittedName>
        <fullName evidence="3">Kinase-like domain-containing protein</fullName>
    </submittedName>
</protein>
<dbReference type="InterPro" id="IPR000719">
    <property type="entry name" value="Prot_kinase_dom"/>
</dbReference>
<evidence type="ECO:0000313" key="3">
    <source>
        <dbReference type="EMBL" id="GES97480.1"/>
    </source>
</evidence>
<reference evidence="3" key="2">
    <citation type="submission" date="2019-10" db="EMBL/GenBank/DDBJ databases">
        <title>Conservation and host-specific expression of non-tandemly repeated heterogenous ribosome RNA gene in arbuscular mycorrhizal fungi.</title>
        <authorList>
            <person name="Maeda T."/>
            <person name="Kobayashi Y."/>
            <person name="Nakagawa T."/>
            <person name="Ezawa T."/>
            <person name="Yamaguchi K."/>
            <person name="Bino T."/>
            <person name="Nishimoto Y."/>
            <person name="Shigenobu S."/>
            <person name="Kawaguchi M."/>
        </authorList>
    </citation>
    <scope>NUCLEOTIDE SEQUENCE</scope>
    <source>
        <strain evidence="3">HR1</strain>
    </source>
</reference>
<dbReference type="InterPro" id="IPR059179">
    <property type="entry name" value="MLKL-like_MCAfunc"/>
</dbReference>
<organism evidence="2 4">
    <name type="scientific">Rhizophagus clarus</name>
    <dbReference type="NCBI Taxonomy" id="94130"/>
    <lineage>
        <taxon>Eukaryota</taxon>
        <taxon>Fungi</taxon>
        <taxon>Fungi incertae sedis</taxon>
        <taxon>Mucoromycota</taxon>
        <taxon>Glomeromycotina</taxon>
        <taxon>Glomeromycetes</taxon>
        <taxon>Glomerales</taxon>
        <taxon>Glomeraceae</taxon>
        <taxon>Rhizophagus</taxon>
    </lineage>
</organism>
<dbReference type="Pfam" id="PF22215">
    <property type="entry name" value="MLKL_N"/>
    <property type="match status" value="1"/>
</dbReference>
<keyword evidence="3" id="KW-0418">Kinase</keyword>
<accession>A0A2Z6RKA3</accession>
<dbReference type="Proteomes" id="UP000247702">
    <property type="component" value="Unassembled WGS sequence"/>
</dbReference>
<evidence type="ECO:0000313" key="4">
    <source>
        <dbReference type="Proteomes" id="UP000247702"/>
    </source>
</evidence>
<dbReference type="EMBL" id="BEXD01003871">
    <property type="protein sequence ID" value="GBC03166.1"/>
    <property type="molecule type" value="Genomic_DNA"/>
</dbReference>
<evidence type="ECO:0000259" key="1">
    <source>
        <dbReference type="PROSITE" id="PS50011"/>
    </source>
</evidence>
<dbReference type="PANTHER" id="PTHR44329">
    <property type="entry name" value="SERINE/THREONINE-PROTEIN KINASE TNNI3K-RELATED"/>
    <property type="match status" value="1"/>
</dbReference>
<proteinExistence type="predicted"/>
<dbReference type="InterPro" id="IPR008266">
    <property type="entry name" value="Tyr_kinase_AS"/>
</dbReference>
<dbReference type="SMART" id="SM00671">
    <property type="entry name" value="SEL1"/>
    <property type="match status" value="2"/>
</dbReference>
<dbReference type="PROSITE" id="PS50011">
    <property type="entry name" value="PROTEIN_KINASE_DOM"/>
    <property type="match status" value="1"/>
</dbReference>
<dbReference type="SUPFAM" id="SSF81901">
    <property type="entry name" value="HCP-like"/>
    <property type="match status" value="1"/>
</dbReference>
<dbReference type="AlphaFoldDB" id="A0A2Z6RKA3"/>
<gene>
    <name evidence="3" type="ORF">RCL2_002407100</name>
    <name evidence="2" type="ORF">RclHR1_00500014</name>
</gene>
<dbReference type="Gene3D" id="1.10.510.10">
    <property type="entry name" value="Transferase(Phosphotransferase) domain 1"/>
    <property type="match status" value="1"/>
</dbReference>
<dbReference type="PROSITE" id="PS00109">
    <property type="entry name" value="PROTEIN_KINASE_TYR"/>
    <property type="match status" value="1"/>
</dbReference>
<dbReference type="GO" id="GO:0004674">
    <property type="term" value="F:protein serine/threonine kinase activity"/>
    <property type="evidence" value="ECO:0007669"/>
    <property type="project" value="TreeGrafter"/>
</dbReference>
<keyword evidence="4" id="KW-1185">Reference proteome</keyword>
<evidence type="ECO:0000313" key="2">
    <source>
        <dbReference type="EMBL" id="GBC03166.1"/>
    </source>
</evidence>
<reference evidence="2 4" key="1">
    <citation type="submission" date="2017-11" db="EMBL/GenBank/DDBJ databases">
        <title>The genome of Rhizophagus clarus HR1 reveals common genetic basis of auxotrophy among arbuscular mycorrhizal fungi.</title>
        <authorList>
            <person name="Kobayashi Y."/>
        </authorList>
    </citation>
    <scope>NUCLEOTIDE SEQUENCE [LARGE SCALE GENOMIC DNA]</scope>
    <source>
        <strain evidence="2 4">HR1</strain>
    </source>
</reference>
<comment type="caution">
    <text evidence="2">The sequence shown here is derived from an EMBL/GenBank/DDBJ whole genome shotgun (WGS) entry which is preliminary data.</text>
</comment>
<dbReference type="Pfam" id="PF07714">
    <property type="entry name" value="PK_Tyr_Ser-Thr"/>
    <property type="match status" value="1"/>
</dbReference>
<feature type="domain" description="Protein kinase" evidence="1">
    <location>
        <begin position="187"/>
        <end position="466"/>
    </location>
</feature>
<dbReference type="GO" id="GO:0005524">
    <property type="term" value="F:ATP binding"/>
    <property type="evidence" value="ECO:0007669"/>
    <property type="project" value="InterPro"/>
</dbReference>
<dbReference type="InterPro" id="IPR051681">
    <property type="entry name" value="Ser/Thr_Kinases-Pseudokinases"/>
</dbReference>
<dbReference type="SUPFAM" id="SSF56112">
    <property type="entry name" value="Protein kinase-like (PK-like)"/>
    <property type="match status" value="1"/>
</dbReference>
<dbReference type="InterPro" id="IPR036537">
    <property type="entry name" value="Adaptor_Cbl_N_dom_sf"/>
</dbReference>
<dbReference type="Gene3D" id="1.20.930.20">
    <property type="entry name" value="Adaptor protein Cbl, N-terminal domain"/>
    <property type="match status" value="1"/>
</dbReference>
<dbReference type="InterPro" id="IPR054000">
    <property type="entry name" value="MLKL_N"/>
</dbReference>
<dbReference type="Proteomes" id="UP000615446">
    <property type="component" value="Unassembled WGS sequence"/>
</dbReference>
<sequence length="666" mass="76879">MSKVLESINGIIVNTISPYVSLIETASGLIKIILDICQAAEYNKNICRALAERVGLTLGSLELLKLRKEKELRDEVFYDAFNKFIYVLEKIKKFIDDISKIHGFRRYAKALSVKEKFIKLTEEYDTSMKDLNFTLLVANEERRKNDAEALAEDLAEFDKYLRAIGDQVDNIYDEVKYIKKHLNDKTFHGANKIGSKDLTYPTRGKPDDKRGNPPNFVIRRIFNGLEVACKSTATTEEEMKSSTKVQGHLEILMKLSECCHILRFYGVSKIDDNDVMVFEWAHRGTLKELYEKKDIQWHYKVQIALKICRGLIFLQNAEILHHDLRCENILMTESLEPKIYNFKLARHVSANTTTLKDEIDDSVRWLAPEKLMSAKARYTTQCEIFSFGVLLWELAFEKIPYRSLSIDKIRDFVINGGREAIKFGKSSPEISKLQESYKKIINDIWKNNPQERIPFLKALDMLEELYSSISHMFDENIPALLDDKTLDLDGSRIIDETDEFVLSDDFIVPTIPLVDEGIRAHKEGNHQKAWKCFEYHARNGNTIAKCWKGRYLWEGIHDGIKGREDGKKLLKEAADEGNADAQLYYAFTLKKVLGEGNNIDIFIKYITKAAEGNNDTAQYNLGDIYYKGKLNIQEDKNEGIKWLRMAALRDNVRAIKFLEDNKISLY</sequence>
<keyword evidence="3" id="KW-0808">Transferase</keyword>
<dbReference type="InterPro" id="IPR001245">
    <property type="entry name" value="Ser-Thr/Tyr_kinase_cat_dom"/>
</dbReference>
<name>A0A2Z6RKA3_9GLOM</name>
<dbReference type="Gene3D" id="1.25.40.10">
    <property type="entry name" value="Tetratricopeptide repeat domain"/>
    <property type="match status" value="1"/>
</dbReference>
<dbReference type="InterPro" id="IPR011990">
    <property type="entry name" value="TPR-like_helical_dom_sf"/>
</dbReference>
<dbReference type="OrthoDB" id="4062651at2759"/>
<dbReference type="Pfam" id="PF08238">
    <property type="entry name" value="Sel1"/>
    <property type="match status" value="1"/>
</dbReference>
<dbReference type="EMBL" id="BLAL01000259">
    <property type="protein sequence ID" value="GES97480.1"/>
    <property type="molecule type" value="Genomic_DNA"/>
</dbReference>